<evidence type="ECO:0000313" key="1">
    <source>
        <dbReference type="EMBL" id="GFR01906.1"/>
    </source>
</evidence>
<gene>
    <name evidence="1" type="ORF">TNCT_37601</name>
</gene>
<protein>
    <submittedName>
        <fullName evidence="1">Uncharacterized protein</fullName>
    </submittedName>
</protein>
<name>A0A8X6GCE1_TRICU</name>
<reference evidence="1" key="1">
    <citation type="submission" date="2020-07" db="EMBL/GenBank/DDBJ databases">
        <title>Multicomponent nature underlies the extraordinary mechanical properties of spider dragline silk.</title>
        <authorList>
            <person name="Kono N."/>
            <person name="Nakamura H."/>
            <person name="Mori M."/>
            <person name="Yoshida Y."/>
            <person name="Ohtoshi R."/>
            <person name="Malay A.D."/>
            <person name="Moran D.A.P."/>
            <person name="Tomita M."/>
            <person name="Numata K."/>
            <person name="Arakawa K."/>
        </authorList>
    </citation>
    <scope>NUCLEOTIDE SEQUENCE</scope>
</reference>
<accession>A0A8X6GCE1</accession>
<evidence type="ECO:0000313" key="2">
    <source>
        <dbReference type="Proteomes" id="UP000887116"/>
    </source>
</evidence>
<dbReference type="AlphaFoldDB" id="A0A8X6GCE1"/>
<organism evidence="1 2">
    <name type="scientific">Trichonephila clavata</name>
    <name type="common">Joro spider</name>
    <name type="synonym">Nephila clavata</name>
    <dbReference type="NCBI Taxonomy" id="2740835"/>
    <lineage>
        <taxon>Eukaryota</taxon>
        <taxon>Metazoa</taxon>
        <taxon>Ecdysozoa</taxon>
        <taxon>Arthropoda</taxon>
        <taxon>Chelicerata</taxon>
        <taxon>Arachnida</taxon>
        <taxon>Araneae</taxon>
        <taxon>Araneomorphae</taxon>
        <taxon>Entelegynae</taxon>
        <taxon>Araneoidea</taxon>
        <taxon>Nephilidae</taxon>
        <taxon>Trichonephila</taxon>
    </lineage>
</organism>
<proteinExistence type="predicted"/>
<sequence length="76" mass="8959">MKEDTWYKMVSAGCNRVYYQAIGSLPPLVSGKEPTPLRRWTWRENFASFLEALTKLWLKVNVPEFIRVYCALLDIF</sequence>
<dbReference type="Proteomes" id="UP000887116">
    <property type="component" value="Unassembled WGS sequence"/>
</dbReference>
<dbReference type="EMBL" id="BMAO01025337">
    <property type="protein sequence ID" value="GFR01906.1"/>
    <property type="molecule type" value="Genomic_DNA"/>
</dbReference>
<keyword evidence="2" id="KW-1185">Reference proteome</keyword>
<comment type="caution">
    <text evidence="1">The sequence shown here is derived from an EMBL/GenBank/DDBJ whole genome shotgun (WGS) entry which is preliminary data.</text>
</comment>